<comment type="caution">
    <text evidence="3">The sequence shown here is derived from an EMBL/GenBank/DDBJ whole genome shotgun (WGS) entry which is preliminary data.</text>
</comment>
<name>A0ABT7DWH4_9NEIS</name>
<evidence type="ECO:0000256" key="2">
    <source>
        <dbReference type="SAM" id="Phobius"/>
    </source>
</evidence>
<gene>
    <name evidence="3" type="ORF">PZA18_10165</name>
</gene>
<feature type="transmembrane region" description="Helical" evidence="2">
    <location>
        <begin position="61"/>
        <end position="86"/>
    </location>
</feature>
<feature type="region of interest" description="Disordered" evidence="1">
    <location>
        <begin position="185"/>
        <end position="208"/>
    </location>
</feature>
<dbReference type="EMBL" id="JARRAF010000010">
    <property type="protein sequence ID" value="MDK2124415.1"/>
    <property type="molecule type" value="Genomic_DNA"/>
</dbReference>
<evidence type="ECO:0000313" key="4">
    <source>
        <dbReference type="Proteomes" id="UP001172778"/>
    </source>
</evidence>
<evidence type="ECO:0000313" key="3">
    <source>
        <dbReference type="EMBL" id="MDK2124415.1"/>
    </source>
</evidence>
<protein>
    <recommendedName>
        <fullName evidence="5">Type IV pilus biogenesis protein PilP</fullName>
    </recommendedName>
</protein>
<feature type="compositionally biased region" description="Acidic residues" evidence="1">
    <location>
        <begin position="21"/>
        <end position="45"/>
    </location>
</feature>
<feature type="region of interest" description="Disordered" evidence="1">
    <location>
        <begin position="1"/>
        <end position="56"/>
    </location>
</feature>
<accession>A0ABT7DWH4</accession>
<dbReference type="Proteomes" id="UP001172778">
    <property type="component" value="Unassembled WGS sequence"/>
</dbReference>
<feature type="compositionally biased region" description="Low complexity" evidence="1">
    <location>
        <begin position="185"/>
        <end position="195"/>
    </location>
</feature>
<reference evidence="3" key="1">
    <citation type="submission" date="2023-03" db="EMBL/GenBank/DDBJ databases">
        <title>Chitinimonas shenzhenensis gen. nov., sp. nov., a novel member of family Burkholderiaceae isolated from activated sludge collected in Shen Zhen, China.</title>
        <authorList>
            <person name="Wang X."/>
        </authorList>
    </citation>
    <scope>NUCLEOTIDE SEQUENCE</scope>
    <source>
        <strain evidence="3">DQS-5</strain>
    </source>
</reference>
<feature type="compositionally biased region" description="Basic and acidic residues" evidence="1">
    <location>
        <begin position="317"/>
        <end position="330"/>
    </location>
</feature>
<feature type="compositionally biased region" description="Polar residues" evidence="1">
    <location>
        <begin position="1"/>
        <end position="13"/>
    </location>
</feature>
<feature type="compositionally biased region" description="Low complexity" evidence="1">
    <location>
        <begin position="141"/>
        <end position="153"/>
    </location>
</feature>
<dbReference type="RefSeq" id="WP_284100728.1">
    <property type="nucleotide sequence ID" value="NZ_JARRAF010000010.1"/>
</dbReference>
<feature type="compositionally biased region" description="Basic and acidic residues" evidence="1">
    <location>
        <begin position="252"/>
        <end position="264"/>
    </location>
</feature>
<proteinExistence type="predicted"/>
<keyword evidence="2" id="KW-0812">Transmembrane</keyword>
<feature type="region of interest" description="Disordered" evidence="1">
    <location>
        <begin position="106"/>
        <end position="153"/>
    </location>
</feature>
<feature type="compositionally biased region" description="Low complexity" evidence="1">
    <location>
        <begin position="267"/>
        <end position="285"/>
    </location>
</feature>
<keyword evidence="4" id="KW-1185">Reference proteome</keyword>
<keyword evidence="2" id="KW-1133">Transmembrane helix</keyword>
<feature type="region of interest" description="Disordered" evidence="1">
    <location>
        <begin position="248"/>
        <end position="331"/>
    </location>
</feature>
<feature type="compositionally biased region" description="Pro residues" evidence="1">
    <location>
        <begin position="129"/>
        <end position="140"/>
    </location>
</feature>
<keyword evidence="2" id="KW-0472">Membrane</keyword>
<organism evidence="3 4">
    <name type="scientific">Parachitinimonas caeni</name>
    <dbReference type="NCBI Taxonomy" id="3031301"/>
    <lineage>
        <taxon>Bacteria</taxon>
        <taxon>Pseudomonadati</taxon>
        <taxon>Pseudomonadota</taxon>
        <taxon>Betaproteobacteria</taxon>
        <taxon>Neisseriales</taxon>
        <taxon>Chitinibacteraceae</taxon>
        <taxon>Parachitinimonas</taxon>
    </lineage>
</organism>
<sequence>MSQSNTAKVTTLSRRPYNAKDDDDEPDYDADEDYDDTDSDDDTDEPAPTKPAGKKSGGMSFGMLIGIFGLFMLVIIVGAIGTMSYLKKKRAAQMDEPSLVMPQPALQVPQTMPPAPDATPAGQVALAPNPAPAATPPASEPQPAAAAQSAEPLKMAESLPVAAKAEAAPAGADKPAEAVVETLTPPGAAKPASKSAEPKAAEQKEPADIAGRVNKLGADTARVTAQVSDLNKRVGHIETTLKAILSRLEQGAPRHDSRASEAGRAEATPAKADVAKPADVAATTDSKSARATRSTKVETSEADSSDSRRHRSRAERKRLAEAEADTRQTDRQLPAGYRISAIIGDRAWIIAPNGDELSVAAGEMVAGFKVREVGRRDVRLVNGQVID</sequence>
<evidence type="ECO:0000256" key="1">
    <source>
        <dbReference type="SAM" id="MobiDB-lite"/>
    </source>
</evidence>
<evidence type="ECO:0008006" key="5">
    <source>
        <dbReference type="Google" id="ProtNLM"/>
    </source>
</evidence>
<feature type="compositionally biased region" description="Basic and acidic residues" evidence="1">
    <location>
        <begin position="196"/>
        <end position="207"/>
    </location>
</feature>